<dbReference type="InterPro" id="IPR007872">
    <property type="entry name" value="DPH_MB_dom"/>
</dbReference>
<dbReference type="InterPro" id="IPR044248">
    <property type="entry name" value="DPH3/4-like"/>
</dbReference>
<dbReference type="InterPro" id="IPR036671">
    <property type="entry name" value="DPH_MB_sf"/>
</dbReference>
<comment type="catalytic activity">
    <reaction evidence="6">
        <text>[3Fe-4S](1+)-[protein] + Fe(2+)-[Dph3] = [3Fe-4S](0)-[protein] + Fe(3+)-[Dph3]</text>
        <dbReference type="Rhea" id="RHEA:71235"/>
        <dbReference type="Rhea" id="RHEA-COMP:17996"/>
        <dbReference type="Rhea" id="RHEA-COMP:17997"/>
        <dbReference type="Rhea" id="RHEA-COMP:18002"/>
        <dbReference type="Rhea" id="RHEA-COMP:18003"/>
        <dbReference type="ChEBI" id="CHEBI:29033"/>
        <dbReference type="ChEBI" id="CHEBI:29034"/>
        <dbReference type="ChEBI" id="CHEBI:33751"/>
        <dbReference type="ChEBI" id="CHEBI:47402"/>
        <dbReference type="ChEBI" id="CHEBI:83228"/>
    </reaction>
</comment>
<name>A0A319DFW1_9EURO</name>
<dbReference type="UniPathway" id="UPA00559"/>
<dbReference type="GO" id="GO:0017183">
    <property type="term" value="P:protein histidyl modification to diphthamide"/>
    <property type="evidence" value="ECO:0007669"/>
    <property type="project" value="UniProtKB-UniPathway"/>
</dbReference>
<dbReference type="PANTHER" id="PTHR21454">
    <property type="entry name" value="DPH3 HOMOLOG-RELATED"/>
    <property type="match status" value="1"/>
</dbReference>
<protein>
    <recommendedName>
        <fullName evidence="7">Diphthamide biosynthesis protein 3</fullName>
    </recommendedName>
</protein>
<evidence type="ECO:0000256" key="9">
    <source>
        <dbReference type="SAM" id="Coils"/>
    </source>
</evidence>
<dbReference type="SUPFAM" id="SSF144217">
    <property type="entry name" value="CSL zinc finger"/>
    <property type="match status" value="1"/>
</dbReference>
<dbReference type="Proteomes" id="UP000247810">
    <property type="component" value="Unassembled WGS sequence"/>
</dbReference>
<feature type="domain" description="DPH-type MB" evidence="10">
    <location>
        <begin position="374"/>
        <end position="430"/>
    </location>
</feature>
<comment type="similarity">
    <text evidence="5">Belongs to the DPH3 family.</text>
</comment>
<dbReference type="Gene3D" id="3.10.660.10">
    <property type="entry name" value="DPH Zinc finger"/>
    <property type="match status" value="1"/>
</dbReference>
<sequence>MIPPCDPVILENNPQFKRLYQHLTTTLFNPDGSTRVHDAQPARKALREEVRDCRVRDAKKKIKQQALRRLAFDPDSGLPEDCRDPVAIVTLYLESSPDLLALDHDNLDAADVQVLLAPDIDLFYSSMPLLVGPLSEILSATLNDVRVIANLGTTPAGSTSTEVPRPRARTRQGIARSIAQVPVAAQLDERLRALRQKQLTELPAARTQMATLAAEVLANRAALLERTVMLLERAKHGALARATKAQAEHLAIVAQGVEGKLNVMKLDILATIHTPEVVAALGRYNRHLRDTRERLEERRVLALEELKGYEDVDTGGGNSRTTRAQSEPMKEIARRYGSLIRDIEDSLQFLQFLQLFHDTSTPQPPKMADEALSIYDEIEIEDMTFDPVLQIYHYPCPCGDRFEIAIDDLRDGEDIGVCPSCSLMIRVIFDEADLAKDDDDKTGSGAVTVQA</sequence>
<evidence type="ECO:0000256" key="1">
    <source>
        <dbReference type="ARBA" id="ARBA00001954"/>
    </source>
</evidence>
<feature type="coiled-coil region" evidence="9">
    <location>
        <begin position="285"/>
        <end position="312"/>
    </location>
</feature>
<evidence type="ECO:0000256" key="2">
    <source>
        <dbReference type="ARBA" id="ARBA00005156"/>
    </source>
</evidence>
<dbReference type="GO" id="GO:0046872">
    <property type="term" value="F:metal ion binding"/>
    <property type="evidence" value="ECO:0007669"/>
    <property type="project" value="UniProtKB-KW"/>
</dbReference>
<evidence type="ECO:0000256" key="7">
    <source>
        <dbReference type="ARBA" id="ARBA00041070"/>
    </source>
</evidence>
<evidence type="ECO:0000256" key="8">
    <source>
        <dbReference type="ARBA" id="ARBA00048125"/>
    </source>
</evidence>
<evidence type="ECO:0000313" key="11">
    <source>
        <dbReference type="EMBL" id="PYH96231.1"/>
    </source>
</evidence>
<keyword evidence="4" id="KW-0408">Iron</keyword>
<dbReference type="EMBL" id="KZ825840">
    <property type="protein sequence ID" value="PYH96231.1"/>
    <property type="molecule type" value="Genomic_DNA"/>
</dbReference>
<comment type="catalytic activity">
    <reaction evidence="8">
        <text>2 [3Fe-4S](0)-[protein] + 2 Fe(2+)-[Dph3] + NADH = 2 [4Fe-4S](1+)-[protein] + 2 [Dph3] + NAD(+) + H(+)</text>
        <dbReference type="Rhea" id="RHEA:71239"/>
        <dbReference type="Rhea" id="RHEA-COMP:17997"/>
        <dbReference type="Rhea" id="RHEA-COMP:17998"/>
        <dbReference type="Rhea" id="RHEA-COMP:18001"/>
        <dbReference type="Rhea" id="RHEA-COMP:18002"/>
        <dbReference type="ChEBI" id="CHEBI:15378"/>
        <dbReference type="ChEBI" id="CHEBI:29033"/>
        <dbReference type="ChEBI" id="CHEBI:33723"/>
        <dbReference type="ChEBI" id="CHEBI:47402"/>
        <dbReference type="ChEBI" id="CHEBI:57540"/>
        <dbReference type="ChEBI" id="CHEBI:57945"/>
        <dbReference type="ChEBI" id="CHEBI:83228"/>
    </reaction>
</comment>
<organism evidence="11 12">
    <name type="scientific">Aspergillus ellipticus CBS 707.79</name>
    <dbReference type="NCBI Taxonomy" id="1448320"/>
    <lineage>
        <taxon>Eukaryota</taxon>
        <taxon>Fungi</taxon>
        <taxon>Dikarya</taxon>
        <taxon>Ascomycota</taxon>
        <taxon>Pezizomycotina</taxon>
        <taxon>Eurotiomycetes</taxon>
        <taxon>Eurotiomycetidae</taxon>
        <taxon>Eurotiales</taxon>
        <taxon>Aspergillaceae</taxon>
        <taxon>Aspergillus</taxon>
        <taxon>Aspergillus subgen. Circumdati</taxon>
    </lineage>
</organism>
<evidence type="ECO:0000256" key="3">
    <source>
        <dbReference type="ARBA" id="ARBA00022723"/>
    </source>
</evidence>
<dbReference type="VEuPathDB" id="FungiDB:BO71DRAFT_417952"/>
<evidence type="ECO:0000259" key="10">
    <source>
        <dbReference type="PROSITE" id="PS51074"/>
    </source>
</evidence>
<proteinExistence type="inferred from homology"/>
<keyword evidence="9" id="KW-0175">Coiled coil</keyword>
<gene>
    <name evidence="11" type="ORF">BO71DRAFT_417952</name>
</gene>
<keyword evidence="12" id="KW-1185">Reference proteome</keyword>
<dbReference type="PANTHER" id="PTHR21454:SF31">
    <property type="entry name" value="DIPHTHAMIDE BIOSYNTHESIS PROTEIN 3"/>
    <property type="match status" value="1"/>
</dbReference>
<dbReference type="PROSITE" id="PS51074">
    <property type="entry name" value="DPH_MB"/>
    <property type="match status" value="1"/>
</dbReference>
<reference evidence="11 12" key="1">
    <citation type="submission" date="2018-02" db="EMBL/GenBank/DDBJ databases">
        <title>The genomes of Aspergillus section Nigri reveals drivers in fungal speciation.</title>
        <authorList>
            <consortium name="DOE Joint Genome Institute"/>
            <person name="Vesth T.C."/>
            <person name="Nybo J."/>
            <person name="Theobald S."/>
            <person name="Brandl J."/>
            <person name="Frisvad J.C."/>
            <person name="Nielsen K.F."/>
            <person name="Lyhne E.K."/>
            <person name="Kogle M.E."/>
            <person name="Kuo A."/>
            <person name="Riley R."/>
            <person name="Clum A."/>
            <person name="Nolan M."/>
            <person name="Lipzen A."/>
            <person name="Salamov A."/>
            <person name="Henrissat B."/>
            <person name="Wiebenga A."/>
            <person name="De vries R.P."/>
            <person name="Grigoriev I.V."/>
            <person name="Mortensen U.H."/>
            <person name="Andersen M.R."/>
            <person name="Baker S.E."/>
        </authorList>
    </citation>
    <scope>NUCLEOTIDE SEQUENCE [LARGE SCALE GENOMIC DNA]</scope>
    <source>
        <strain evidence="11 12">CBS 707.79</strain>
    </source>
</reference>
<dbReference type="OrthoDB" id="66964at2759"/>
<comment type="pathway">
    <text evidence="2">Protein modification; peptidyl-diphthamide biosynthesis.</text>
</comment>
<keyword evidence="3" id="KW-0479">Metal-binding</keyword>
<evidence type="ECO:0000256" key="6">
    <source>
        <dbReference type="ARBA" id="ARBA00036267"/>
    </source>
</evidence>
<comment type="cofactor">
    <cofactor evidence="1">
        <name>Fe(2+)</name>
        <dbReference type="ChEBI" id="CHEBI:29033"/>
    </cofactor>
</comment>
<evidence type="ECO:0000256" key="4">
    <source>
        <dbReference type="ARBA" id="ARBA00023004"/>
    </source>
</evidence>
<dbReference type="FunFam" id="3.10.660.10:FF:000001">
    <property type="entry name" value="Diphthamide biosynthesis 3"/>
    <property type="match status" value="1"/>
</dbReference>
<dbReference type="STRING" id="1448320.A0A319DFW1"/>
<dbReference type="AlphaFoldDB" id="A0A319DFW1"/>
<dbReference type="Pfam" id="PF05207">
    <property type="entry name" value="Zn_ribbon_CSL"/>
    <property type="match status" value="1"/>
</dbReference>
<accession>A0A319DFW1</accession>
<evidence type="ECO:0000313" key="12">
    <source>
        <dbReference type="Proteomes" id="UP000247810"/>
    </source>
</evidence>
<evidence type="ECO:0000256" key="5">
    <source>
        <dbReference type="ARBA" id="ARBA00024032"/>
    </source>
</evidence>